<dbReference type="Proteomes" id="UP000019109">
    <property type="component" value="Unassembled WGS sequence"/>
</dbReference>
<organism evidence="8 9">
    <name type="scientific">Acetivibrio straminisolvens JCM 21531</name>
    <dbReference type="NCBI Taxonomy" id="1294263"/>
    <lineage>
        <taxon>Bacteria</taxon>
        <taxon>Bacillati</taxon>
        <taxon>Bacillota</taxon>
        <taxon>Clostridia</taxon>
        <taxon>Eubacteriales</taxon>
        <taxon>Oscillospiraceae</taxon>
        <taxon>Acetivibrio</taxon>
    </lineage>
</organism>
<feature type="transmembrane region" description="Helical" evidence="6">
    <location>
        <begin position="12"/>
        <end position="31"/>
    </location>
</feature>
<comment type="subcellular location">
    <subcellularLocation>
        <location evidence="1">Cell membrane</location>
        <topology evidence="1">Multi-pass membrane protein</topology>
    </subcellularLocation>
</comment>
<keyword evidence="3 6" id="KW-0812">Transmembrane</keyword>
<evidence type="ECO:0000256" key="5">
    <source>
        <dbReference type="ARBA" id="ARBA00023136"/>
    </source>
</evidence>
<feature type="domain" description="Cache" evidence="7">
    <location>
        <begin position="40"/>
        <end position="220"/>
    </location>
</feature>
<evidence type="ECO:0000256" key="1">
    <source>
        <dbReference type="ARBA" id="ARBA00004651"/>
    </source>
</evidence>
<gene>
    <name evidence="8" type="ORF">JCM21531_4470</name>
</gene>
<evidence type="ECO:0000313" key="8">
    <source>
        <dbReference type="EMBL" id="GAE90826.1"/>
    </source>
</evidence>
<reference evidence="8" key="1">
    <citation type="journal article" date="2014" name="Genome Announc.">
        <title>Draft Genome Sequence of Clostridium straminisolvens Strain JCM 21531T, Isolated from a Cellulose-Degrading Bacterial Community.</title>
        <authorList>
            <person name="Yuki M."/>
            <person name="Oshima K."/>
            <person name="Suda W."/>
            <person name="Sakamoto M."/>
            <person name="Kitamura K."/>
            <person name="Iida T."/>
            <person name="Hattori M."/>
            <person name="Ohkuma M."/>
        </authorList>
    </citation>
    <scope>NUCLEOTIDE SEQUENCE [LARGE SCALE GENOMIC DNA]</scope>
    <source>
        <strain evidence="8">JCM 21531</strain>
    </source>
</reference>
<feature type="transmembrane region" description="Helical" evidence="6">
    <location>
        <begin position="271"/>
        <end position="297"/>
    </location>
</feature>
<dbReference type="Gene3D" id="3.30.450.20">
    <property type="entry name" value="PAS domain"/>
    <property type="match status" value="2"/>
</dbReference>
<keyword evidence="2" id="KW-1003">Cell membrane</keyword>
<evidence type="ECO:0000256" key="2">
    <source>
        <dbReference type="ARBA" id="ARBA00022475"/>
    </source>
</evidence>
<dbReference type="EMBL" id="BAVR01000097">
    <property type="protein sequence ID" value="GAE90826.1"/>
    <property type="molecule type" value="Genomic_DNA"/>
</dbReference>
<dbReference type="InterPro" id="IPR029151">
    <property type="entry name" value="Sensor-like_sf"/>
</dbReference>
<protein>
    <submittedName>
        <fullName evidence="8">Methyl-accepting chemotaxis protein</fullName>
    </submittedName>
</protein>
<dbReference type="STRING" id="1294263.JCM21531_4470"/>
<comment type="caution">
    <text evidence="8">The sequence shown here is derived from an EMBL/GenBank/DDBJ whole genome shotgun (WGS) entry which is preliminary data.</text>
</comment>
<dbReference type="CDD" id="cd12912">
    <property type="entry name" value="PDC2_MCP_like"/>
    <property type="match status" value="1"/>
</dbReference>
<keyword evidence="4 6" id="KW-1133">Transmembrane helix</keyword>
<accession>W4VCA1</accession>
<sequence>MRRIVKINHGSLIKFFIILLFIFLNITFCYISEVSINKSYEDMLSQSMYQEQKVVEDFFRYPENIINILSQNNDFAVYRANDKFLRNDILSLFESIILSDHRISNIYFVANDGITISYKFARESGQNLTDKIWFKEAIEGKRQFVWVSHRSDFSNDDVVSCVRRVVDKYSNPIGVVGLDIELFKLSELVDNVKVGDDGYFVILDEDDRIIATPDYKRLGKEIWEGNPPEDMNFKGTRSFFLKINNKKCKCRMLQVQELPWKIVNIVPVNEIVFNIVISATLFFLLSFISFSIAFMMYSKNKTTQQINIKLKNANEQLKEYASTVEENAYFTGEKPCGKGCTRYFGTDT</sequence>
<evidence type="ECO:0000313" key="9">
    <source>
        <dbReference type="Proteomes" id="UP000019109"/>
    </source>
</evidence>
<dbReference type="InterPro" id="IPR033479">
    <property type="entry name" value="dCache_1"/>
</dbReference>
<evidence type="ECO:0000256" key="6">
    <source>
        <dbReference type="SAM" id="Phobius"/>
    </source>
</evidence>
<dbReference type="Pfam" id="PF02743">
    <property type="entry name" value="dCache_1"/>
    <property type="match status" value="1"/>
</dbReference>
<keyword evidence="9" id="KW-1185">Reference proteome</keyword>
<evidence type="ECO:0000256" key="4">
    <source>
        <dbReference type="ARBA" id="ARBA00022989"/>
    </source>
</evidence>
<dbReference type="GO" id="GO:0005886">
    <property type="term" value="C:plasma membrane"/>
    <property type="evidence" value="ECO:0007669"/>
    <property type="project" value="UniProtKB-SubCell"/>
</dbReference>
<keyword evidence="5 6" id="KW-0472">Membrane</keyword>
<dbReference type="CDD" id="cd18773">
    <property type="entry name" value="PDC1_HK_sensor"/>
    <property type="match status" value="1"/>
</dbReference>
<proteinExistence type="predicted"/>
<name>W4VCA1_9FIRM</name>
<dbReference type="SUPFAM" id="SSF103190">
    <property type="entry name" value="Sensory domain-like"/>
    <property type="match status" value="1"/>
</dbReference>
<evidence type="ECO:0000256" key="3">
    <source>
        <dbReference type="ARBA" id="ARBA00022692"/>
    </source>
</evidence>
<evidence type="ECO:0000259" key="7">
    <source>
        <dbReference type="Pfam" id="PF02743"/>
    </source>
</evidence>
<dbReference type="AlphaFoldDB" id="W4VCA1"/>